<name>A0A1Y2CLY1_9FUNG</name>
<dbReference type="Proteomes" id="UP000193642">
    <property type="component" value="Unassembled WGS sequence"/>
</dbReference>
<protein>
    <submittedName>
        <fullName evidence="1">Uncharacterized protein</fullName>
    </submittedName>
</protein>
<reference evidence="1 2" key="1">
    <citation type="submission" date="2016-07" db="EMBL/GenBank/DDBJ databases">
        <title>Pervasive Adenine N6-methylation of Active Genes in Fungi.</title>
        <authorList>
            <consortium name="DOE Joint Genome Institute"/>
            <person name="Mondo S.J."/>
            <person name="Dannebaum R.O."/>
            <person name="Kuo R.C."/>
            <person name="Labutti K."/>
            <person name="Haridas S."/>
            <person name="Kuo A."/>
            <person name="Salamov A."/>
            <person name="Ahrendt S.R."/>
            <person name="Lipzen A."/>
            <person name="Sullivan W."/>
            <person name="Andreopoulos W.B."/>
            <person name="Clum A."/>
            <person name="Lindquist E."/>
            <person name="Daum C."/>
            <person name="Ramamoorthy G.K."/>
            <person name="Gryganskyi A."/>
            <person name="Culley D."/>
            <person name="Magnuson J.K."/>
            <person name="James T.Y."/>
            <person name="O'Malley M.A."/>
            <person name="Stajich J.E."/>
            <person name="Spatafora J.W."/>
            <person name="Visel A."/>
            <person name="Grigoriev I.V."/>
        </authorList>
    </citation>
    <scope>NUCLEOTIDE SEQUENCE [LARGE SCALE GENOMIC DNA]</scope>
    <source>
        <strain evidence="1 2">JEL800</strain>
    </source>
</reference>
<comment type="caution">
    <text evidence="1">The sequence shown here is derived from an EMBL/GenBank/DDBJ whole genome shotgun (WGS) entry which is preliminary data.</text>
</comment>
<dbReference type="AlphaFoldDB" id="A0A1Y2CLY1"/>
<evidence type="ECO:0000313" key="1">
    <source>
        <dbReference type="EMBL" id="ORY48031.1"/>
    </source>
</evidence>
<accession>A0A1Y2CLY1</accession>
<proteinExistence type="predicted"/>
<gene>
    <name evidence="1" type="ORF">BCR33DRAFT_848104</name>
</gene>
<evidence type="ECO:0000313" key="2">
    <source>
        <dbReference type="Proteomes" id="UP000193642"/>
    </source>
</evidence>
<sequence>MSFKQYAAYTWDTCPTGLAVYGVTTNILVDAHFTPPPCPPEILNCAYAGSFSESEVCSSGAKDLVNQMIGPVITMTVYSDAACGSPLQTVAAVLDKCISMVRSEGLKSNFNGKFTISNNGSVGVTMYDDGDCKVPSKNQTPNFPKSIPGCEVQATSVIGLCDKVSAECVNGVSKWYEHATVGSFKYEQVVSQVAKSSALSVAPTGHLNQKKMSFEEYAAFYDGFCGQQIIPLYGVTTNTSALYGTTCSQLLGPKYKCGVARSFQEQYSCSNGPQNLVNFMDVLPALTISLYSDANCGSAVQTIVTMTNQCTCLVSSDIGIYFNANFSISANGVVGVERCAIDDCIASSNNLTSKFPKTVSECAGQMPSVLAPTGHLNQKIMSFEQYAAYTTAICPAGFAVYGITTNVQALFGPKSTCLPLNNPSNECAVAGSFSDTHTCSNGAQDLVNQMHGPVLTINVYSDAACGSPVQTIAAVLNKCICLITPDVGTYFNAVFSVSKNGTVEVAKCNIDECILSTNNLNSTFPRVVPQCTGQAASVIGQCDKVSEECLHAFSNKYNGFTLGSFKYDQAVPVLPVTKSHALSVGGTFVSVVAALLLF</sequence>
<dbReference type="EMBL" id="MCGO01000012">
    <property type="protein sequence ID" value="ORY48031.1"/>
    <property type="molecule type" value="Genomic_DNA"/>
</dbReference>
<keyword evidence="2" id="KW-1185">Reference proteome</keyword>
<organism evidence="1 2">
    <name type="scientific">Rhizoclosmatium globosum</name>
    <dbReference type="NCBI Taxonomy" id="329046"/>
    <lineage>
        <taxon>Eukaryota</taxon>
        <taxon>Fungi</taxon>
        <taxon>Fungi incertae sedis</taxon>
        <taxon>Chytridiomycota</taxon>
        <taxon>Chytridiomycota incertae sedis</taxon>
        <taxon>Chytridiomycetes</taxon>
        <taxon>Chytridiales</taxon>
        <taxon>Chytriomycetaceae</taxon>
        <taxon>Rhizoclosmatium</taxon>
    </lineage>
</organism>